<organism evidence="10 11">
    <name type="scientific">Rhizosaccharibacter radicis</name>
    <dbReference type="NCBI Taxonomy" id="2782605"/>
    <lineage>
        <taxon>Bacteria</taxon>
        <taxon>Pseudomonadati</taxon>
        <taxon>Pseudomonadota</taxon>
        <taxon>Alphaproteobacteria</taxon>
        <taxon>Acetobacterales</taxon>
        <taxon>Acetobacteraceae</taxon>
        <taxon>Rhizosaccharibacter</taxon>
    </lineage>
</organism>
<dbReference type="InterPro" id="IPR020596">
    <property type="entry name" value="rRNA_Ade_Mease_Trfase_CS"/>
</dbReference>
<gene>
    <name evidence="7 10" type="primary">rsmA</name>
    <name evidence="7" type="synonym">ksgA</name>
    <name evidence="10" type="ORF">NFI88_09080</name>
</gene>
<evidence type="ECO:0000259" key="9">
    <source>
        <dbReference type="SMART" id="SM00650"/>
    </source>
</evidence>
<feature type="domain" description="Ribosomal RNA adenine methylase transferase N-terminal" evidence="9">
    <location>
        <begin position="44"/>
        <end position="216"/>
    </location>
</feature>
<dbReference type="InterPro" id="IPR001737">
    <property type="entry name" value="KsgA/Erm"/>
</dbReference>
<dbReference type="NCBIfam" id="TIGR00755">
    <property type="entry name" value="ksgA"/>
    <property type="match status" value="1"/>
</dbReference>
<feature type="binding site" evidence="7 8">
    <location>
        <position position="39"/>
    </location>
    <ligand>
        <name>S-adenosyl-L-methionine</name>
        <dbReference type="ChEBI" id="CHEBI:59789"/>
    </ligand>
</feature>
<dbReference type="Pfam" id="PF00398">
    <property type="entry name" value="RrnaAD"/>
    <property type="match status" value="1"/>
</dbReference>
<dbReference type="GO" id="GO:0052908">
    <property type="term" value="F:16S rRNA (adenine(1518)-N(6)/adenine(1519)-N(6))-dimethyltransferase activity"/>
    <property type="evidence" value="ECO:0007669"/>
    <property type="project" value="UniProtKB-EC"/>
</dbReference>
<evidence type="ECO:0000256" key="2">
    <source>
        <dbReference type="ARBA" id="ARBA00022552"/>
    </source>
</evidence>
<dbReference type="PROSITE" id="PS01131">
    <property type="entry name" value="RRNA_A_DIMETH"/>
    <property type="match status" value="1"/>
</dbReference>
<evidence type="ECO:0000256" key="3">
    <source>
        <dbReference type="ARBA" id="ARBA00022603"/>
    </source>
</evidence>
<feature type="binding site" evidence="7 8">
    <location>
        <position position="86"/>
    </location>
    <ligand>
        <name>S-adenosyl-L-methionine</name>
        <dbReference type="ChEBI" id="CHEBI:59789"/>
    </ligand>
</feature>
<comment type="similarity">
    <text evidence="7">Belongs to the class I-like SAM-binding methyltransferase superfamily. rRNA adenine N(6)-methyltransferase family. RsmA subfamily.</text>
</comment>
<dbReference type="SMART" id="SM00650">
    <property type="entry name" value="rADc"/>
    <property type="match status" value="1"/>
</dbReference>
<feature type="binding site" evidence="7 8">
    <location>
        <position position="131"/>
    </location>
    <ligand>
        <name>S-adenosyl-L-methionine</name>
        <dbReference type="ChEBI" id="CHEBI:59789"/>
    </ligand>
</feature>
<comment type="catalytic activity">
    <reaction evidence="7">
        <text>adenosine(1518)/adenosine(1519) in 16S rRNA + 4 S-adenosyl-L-methionine = N(6)-dimethyladenosine(1518)/N(6)-dimethyladenosine(1519) in 16S rRNA + 4 S-adenosyl-L-homocysteine + 4 H(+)</text>
        <dbReference type="Rhea" id="RHEA:19609"/>
        <dbReference type="Rhea" id="RHEA-COMP:10232"/>
        <dbReference type="Rhea" id="RHEA-COMP:10233"/>
        <dbReference type="ChEBI" id="CHEBI:15378"/>
        <dbReference type="ChEBI" id="CHEBI:57856"/>
        <dbReference type="ChEBI" id="CHEBI:59789"/>
        <dbReference type="ChEBI" id="CHEBI:74411"/>
        <dbReference type="ChEBI" id="CHEBI:74493"/>
        <dbReference type="EC" id="2.1.1.182"/>
    </reaction>
</comment>
<feature type="binding site" evidence="7 8">
    <location>
        <position position="64"/>
    </location>
    <ligand>
        <name>S-adenosyl-L-methionine</name>
        <dbReference type="ChEBI" id="CHEBI:59789"/>
    </ligand>
</feature>
<dbReference type="EC" id="2.1.1.182" evidence="7"/>
<evidence type="ECO:0000256" key="6">
    <source>
        <dbReference type="ARBA" id="ARBA00022884"/>
    </source>
</evidence>
<comment type="subcellular location">
    <subcellularLocation>
        <location evidence="7">Cytoplasm</location>
    </subcellularLocation>
</comment>
<reference evidence="10 11" key="1">
    <citation type="submission" date="2022-06" db="EMBL/GenBank/DDBJ databases">
        <title>Rhizosaccharibacter gen. nov. sp. nov. KSS12, endophytic bacteria isolated from sugarcane.</title>
        <authorList>
            <person name="Pitiwittayakul N."/>
        </authorList>
    </citation>
    <scope>NUCLEOTIDE SEQUENCE [LARGE SCALE GENOMIC DNA]</scope>
    <source>
        <strain evidence="10 11">KSS12</strain>
    </source>
</reference>
<keyword evidence="2 7" id="KW-0698">rRNA processing</keyword>
<name>A0ABT1VZC5_9PROT</name>
<dbReference type="InterPro" id="IPR023165">
    <property type="entry name" value="rRNA_Ade_diMease-like_C"/>
</dbReference>
<evidence type="ECO:0000256" key="1">
    <source>
        <dbReference type="ARBA" id="ARBA00022490"/>
    </source>
</evidence>
<keyword evidence="6 7" id="KW-0694">RNA-binding</keyword>
<dbReference type="HAMAP" id="MF_00607">
    <property type="entry name" value="16SrRNA_methyltr_A"/>
    <property type="match status" value="1"/>
</dbReference>
<evidence type="ECO:0000256" key="4">
    <source>
        <dbReference type="ARBA" id="ARBA00022679"/>
    </source>
</evidence>
<keyword evidence="1 7" id="KW-0963">Cytoplasm</keyword>
<dbReference type="CDD" id="cd02440">
    <property type="entry name" value="AdoMet_MTases"/>
    <property type="match status" value="1"/>
</dbReference>
<dbReference type="EMBL" id="JAMZEJ010000005">
    <property type="protein sequence ID" value="MCQ8240988.1"/>
    <property type="molecule type" value="Genomic_DNA"/>
</dbReference>
<dbReference type="SUPFAM" id="SSF53335">
    <property type="entry name" value="S-adenosyl-L-methionine-dependent methyltransferases"/>
    <property type="match status" value="1"/>
</dbReference>
<keyword evidence="3 7" id="KW-0489">Methyltransferase</keyword>
<comment type="function">
    <text evidence="7">Specifically dimethylates two adjacent adenosines (A1518 and A1519) in the loop of a conserved hairpin near the 3'-end of 16S rRNA in the 30S particle. May play a critical role in biogenesis of 30S subunits.</text>
</comment>
<dbReference type="InterPro" id="IPR011530">
    <property type="entry name" value="rRNA_adenine_dimethylase"/>
</dbReference>
<dbReference type="PANTHER" id="PTHR11727">
    <property type="entry name" value="DIMETHYLADENOSINE TRANSFERASE"/>
    <property type="match status" value="1"/>
</dbReference>
<dbReference type="PROSITE" id="PS51689">
    <property type="entry name" value="SAM_RNA_A_N6_MT"/>
    <property type="match status" value="1"/>
</dbReference>
<keyword evidence="4 7" id="KW-0808">Transferase</keyword>
<proteinExistence type="inferred from homology"/>
<dbReference type="InterPro" id="IPR029063">
    <property type="entry name" value="SAM-dependent_MTases_sf"/>
</dbReference>
<dbReference type="Proteomes" id="UP001524547">
    <property type="component" value="Unassembled WGS sequence"/>
</dbReference>
<dbReference type="PANTHER" id="PTHR11727:SF7">
    <property type="entry name" value="DIMETHYLADENOSINE TRANSFERASE-RELATED"/>
    <property type="match status" value="1"/>
</dbReference>
<evidence type="ECO:0000256" key="5">
    <source>
        <dbReference type="ARBA" id="ARBA00022691"/>
    </source>
</evidence>
<protein>
    <recommendedName>
        <fullName evidence="7">Ribosomal RNA small subunit methyltransferase A</fullName>
        <ecNumber evidence="7">2.1.1.182</ecNumber>
    </recommendedName>
    <alternativeName>
        <fullName evidence="7">16S rRNA (adenine(1518)-N(6)/adenine(1519)-N(6))-dimethyltransferase</fullName>
    </alternativeName>
    <alternativeName>
        <fullName evidence="7">16S rRNA dimethyladenosine transferase</fullName>
    </alternativeName>
    <alternativeName>
        <fullName evidence="7">16S rRNA dimethylase</fullName>
    </alternativeName>
    <alternativeName>
        <fullName evidence="7">S-adenosylmethionine-6-N', N'-adenosyl(rRNA) dimethyltransferase</fullName>
    </alternativeName>
</protein>
<accession>A0ABT1VZC5</accession>
<feature type="binding site" evidence="7 8">
    <location>
        <position position="112"/>
    </location>
    <ligand>
        <name>S-adenosyl-L-methionine</name>
        <dbReference type="ChEBI" id="CHEBI:59789"/>
    </ligand>
</feature>
<evidence type="ECO:0000256" key="7">
    <source>
        <dbReference type="HAMAP-Rule" id="MF_00607"/>
    </source>
</evidence>
<dbReference type="Gene3D" id="3.40.50.150">
    <property type="entry name" value="Vaccinia Virus protein VP39"/>
    <property type="match status" value="1"/>
</dbReference>
<evidence type="ECO:0000313" key="11">
    <source>
        <dbReference type="Proteomes" id="UP001524547"/>
    </source>
</evidence>
<evidence type="ECO:0000313" key="10">
    <source>
        <dbReference type="EMBL" id="MCQ8240988.1"/>
    </source>
</evidence>
<dbReference type="InterPro" id="IPR020598">
    <property type="entry name" value="rRNA_Ade_methylase_Trfase_N"/>
</dbReference>
<keyword evidence="5 7" id="KW-0949">S-adenosyl-L-methionine</keyword>
<dbReference type="Gene3D" id="1.10.8.100">
    <property type="entry name" value="Ribosomal RNA adenine dimethylase-like, domain 2"/>
    <property type="match status" value="1"/>
</dbReference>
<keyword evidence="11" id="KW-1185">Reference proteome</keyword>
<dbReference type="RefSeq" id="WP_422919735.1">
    <property type="nucleotide sequence ID" value="NZ_JAMZEJ010000005.1"/>
</dbReference>
<feature type="binding site" evidence="7 8">
    <location>
        <position position="37"/>
    </location>
    <ligand>
        <name>S-adenosyl-L-methionine</name>
        <dbReference type="ChEBI" id="CHEBI:59789"/>
    </ligand>
</feature>
<comment type="caution">
    <text evidence="10">The sequence shown here is derived from an EMBL/GenBank/DDBJ whole genome shotgun (WGS) entry which is preliminary data.</text>
</comment>
<evidence type="ECO:0000256" key="8">
    <source>
        <dbReference type="PROSITE-ProRule" id="PRU01026"/>
    </source>
</evidence>
<sequence>MSGATDTAPGAAPPPLPSLRDTVALFGLDARKSLGQHFLLDMASVERVAAAAGPLQGRHVVEVGPGPGGLTRALLATTAASVLAVEIDERAVSAIEALRAHHPDRLTLLQADATSRDLAALVPAPRQVVANLPYNVGTPLLVGWLRQAAAWERLTLMFQLEVAERIVAAPDSDAYGRLAVLSQWCARCALMLRVPPGAFSPPPKVHSAVVGLIPHADQPSPALFRAMERVTAAAFGQRRKMLRGSLKALGGEALLEKAEIEPQRRAETLSVAEFDRLARLLVAGG</sequence>